<accession>A0A644ZZH1</accession>
<reference evidence="4" key="1">
    <citation type="submission" date="2019-08" db="EMBL/GenBank/DDBJ databases">
        <authorList>
            <person name="Kucharzyk K."/>
            <person name="Murdoch R.W."/>
            <person name="Higgins S."/>
            <person name="Loffler F."/>
        </authorList>
    </citation>
    <scope>NUCLEOTIDE SEQUENCE</scope>
</reference>
<dbReference type="AlphaFoldDB" id="A0A644ZZH1"/>
<evidence type="ECO:0000256" key="1">
    <source>
        <dbReference type="SAM" id="Phobius"/>
    </source>
</evidence>
<keyword evidence="1" id="KW-0472">Membrane</keyword>
<dbReference type="EMBL" id="VSSQ01011172">
    <property type="protein sequence ID" value="MPM46172.1"/>
    <property type="molecule type" value="Genomic_DNA"/>
</dbReference>
<dbReference type="InterPro" id="IPR055729">
    <property type="entry name" value="DUF7305"/>
</dbReference>
<keyword evidence="1" id="KW-1133">Transmembrane helix</keyword>
<feature type="domain" description="DUF7305" evidence="3">
    <location>
        <begin position="256"/>
        <end position="354"/>
    </location>
</feature>
<dbReference type="InterPro" id="IPR028087">
    <property type="entry name" value="Tad_N"/>
</dbReference>
<evidence type="ECO:0000313" key="4">
    <source>
        <dbReference type="EMBL" id="MPM46172.1"/>
    </source>
</evidence>
<organism evidence="4">
    <name type="scientific">bioreactor metagenome</name>
    <dbReference type="NCBI Taxonomy" id="1076179"/>
    <lineage>
        <taxon>unclassified sequences</taxon>
        <taxon>metagenomes</taxon>
        <taxon>ecological metagenomes</taxon>
    </lineage>
</organism>
<feature type="transmembrane region" description="Helical" evidence="1">
    <location>
        <begin position="12"/>
        <end position="34"/>
    </location>
</feature>
<evidence type="ECO:0000259" key="2">
    <source>
        <dbReference type="Pfam" id="PF13400"/>
    </source>
</evidence>
<keyword evidence="1" id="KW-0812">Transmembrane</keyword>
<dbReference type="Pfam" id="PF13400">
    <property type="entry name" value="Tad"/>
    <property type="match status" value="1"/>
</dbReference>
<feature type="domain" description="Putative Flp pilus-assembly TadG-like N-terminal" evidence="2">
    <location>
        <begin position="13"/>
        <end position="60"/>
    </location>
</feature>
<dbReference type="Pfam" id="PF23981">
    <property type="entry name" value="DUF7305"/>
    <property type="match status" value="1"/>
</dbReference>
<name>A0A644ZZH1_9ZZZZ</name>
<protein>
    <submittedName>
        <fullName evidence="4">Uncharacterized protein</fullName>
    </submittedName>
</protein>
<proteinExistence type="predicted"/>
<evidence type="ECO:0000259" key="3">
    <source>
        <dbReference type="Pfam" id="PF23981"/>
    </source>
</evidence>
<gene>
    <name evidence="4" type="ORF">SDC9_92870</name>
</gene>
<comment type="caution">
    <text evidence="4">The sequence shown here is derived from an EMBL/GenBank/DDBJ whole genome shotgun (WGS) entry which is preliminary data.</text>
</comment>
<sequence>MRSIRAWLKGESGQSAIIVAISMVVLCGFAALAIDIGRISVTRGQLQNAADAAALAGAQALPTAAAAQSQAVLYAGINGVSAANTTATTPFSGTSSKIEVVCRGTVPYTFARVFGLSAKDISARSVAQKQGMSGGAFGYAIFSGSTLDLMQMSSQNLTIDGSVHSNADILLTGTVKITGNAESVKSFSAYVTSIIVGGTCQGSSISVSGGSINVPTRISSPAVTIAMPDFSTELKEDASAGGSYFTTSKTYSAGIISLDSPIYVDGGSLTLNGNSFTGQGCMVATGNIQVNGNLTRSGSSSSICLYSKTGDIQINTSVSRIDGSLYAPNGIIQINGNVTINGRIIAKKVQINGSTVNIISSSGDLACLPGTSVSLVE</sequence>